<feature type="compositionally biased region" description="Basic and acidic residues" evidence="14">
    <location>
        <begin position="1200"/>
        <end position="1209"/>
    </location>
</feature>
<dbReference type="GO" id="GO:0005721">
    <property type="term" value="C:pericentric heterochromatin"/>
    <property type="evidence" value="ECO:0007669"/>
    <property type="project" value="TreeGrafter"/>
</dbReference>
<dbReference type="STRING" id="139723.A0A182M2B1"/>
<feature type="compositionally biased region" description="Basic and acidic residues" evidence="14">
    <location>
        <begin position="1493"/>
        <end position="1505"/>
    </location>
</feature>
<feature type="compositionally biased region" description="Polar residues" evidence="14">
    <location>
        <begin position="1673"/>
        <end position="1684"/>
    </location>
</feature>
<comment type="catalytic activity">
    <reaction evidence="13">
        <text>ATP + H2O = ADP + phosphate + H(+)</text>
        <dbReference type="Rhea" id="RHEA:13065"/>
        <dbReference type="ChEBI" id="CHEBI:15377"/>
        <dbReference type="ChEBI" id="CHEBI:15378"/>
        <dbReference type="ChEBI" id="CHEBI:30616"/>
        <dbReference type="ChEBI" id="CHEBI:43474"/>
        <dbReference type="ChEBI" id="CHEBI:456216"/>
        <dbReference type="EC" id="3.6.4.12"/>
    </reaction>
</comment>
<dbReference type="GO" id="GO:0008270">
    <property type="term" value="F:zinc ion binding"/>
    <property type="evidence" value="ECO:0007669"/>
    <property type="project" value="UniProtKB-KW"/>
</dbReference>
<comment type="subcellular location">
    <subcellularLocation>
        <location evidence="1">Nucleus</location>
    </subcellularLocation>
</comment>
<evidence type="ECO:0000256" key="3">
    <source>
        <dbReference type="ARBA" id="ARBA00022723"/>
    </source>
</evidence>
<keyword evidence="6" id="KW-0863">Zinc-finger</keyword>
<keyword evidence="3" id="KW-0479">Metal-binding</keyword>
<evidence type="ECO:0000256" key="12">
    <source>
        <dbReference type="ARBA" id="ARBA00023242"/>
    </source>
</evidence>
<dbReference type="Gene3D" id="3.30.40.10">
    <property type="entry name" value="Zinc/RING finger domain, C3HC4 (zinc finger)"/>
    <property type="match status" value="1"/>
</dbReference>
<dbReference type="EnsemblMetazoa" id="ACUA007697-RA">
    <property type="protein sequence ID" value="ACUA007697-PA"/>
    <property type="gene ID" value="ACUA007697"/>
</dbReference>
<dbReference type="GO" id="GO:0005634">
    <property type="term" value="C:nucleus"/>
    <property type="evidence" value="ECO:0007669"/>
    <property type="project" value="UniProtKB-SubCell"/>
</dbReference>
<keyword evidence="8" id="KW-0862">Zinc</keyword>
<keyword evidence="4" id="KW-0547">Nucleotide-binding</keyword>
<keyword evidence="10" id="KW-0238">DNA-binding</keyword>
<feature type="domain" description="PHD-type" evidence="15">
    <location>
        <begin position="32"/>
        <end position="170"/>
    </location>
</feature>
<feature type="region of interest" description="Disordered" evidence="14">
    <location>
        <begin position="1417"/>
        <end position="1462"/>
    </location>
</feature>
<reference evidence="16" key="2">
    <citation type="submission" date="2020-05" db="UniProtKB">
        <authorList>
            <consortium name="EnsemblMetazoa"/>
        </authorList>
    </citation>
    <scope>IDENTIFICATION</scope>
    <source>
        <strain evidence="16">A-37</strain>
    </source>
</reference>
<evidence type="ECO:0000256" key="5">
    <source>
        <dbReference type="ARBA" id="ARBA00022763"/>
    </source>
</evidence>
<evidence type="ECO:0000256" key="4">
    <source>
        <dbReference type="ARBA" id="ARBA00022741"/>
    </source>
</evidence>
<keyword evidence="5" id="KW-0227">DNA damage</keyword>
<feature type="compositionally biased region" description="Polar residues" evidence="14">
    <location>
        <begin position="1248"/>
        <end position="1258"/>
    </location>
</feature>
<feature type="compositionally biased region" description="Basic and acidic residues" evidence="14">
    <location>
        <begin position="1131"/>
        <end position="1141"/>
    </location>
</feature>
<name>A0A182M2B1_9DIPT</name>
<feature type="compositionally biased region" description="Basic and acidic residues" evidence="14">
    <location>
        <begin position="1046"/>
        <end position="1056"/>
    </location>
</feature>
<dbReference type="GO" id="GO:0006338">
    <property type="term" value="P:chromatin remodeling"/>
    <property type="evidence" value="ECO:0007669"/>
    <property type="project" value="TreeGrafter"/>
</dbReference>
<feature type="compositionally biased region" description="Basic and acidic residues" evidence="14">
    <location>
        <begin position="1029"/>
        <end position="1039"/>
    </location>
</feature>
<evidence type="ECO:0000256" key="13">
    <source>
        <dbReference type="ARBA" id="ARBA00047995"/>
    </source>
</evidence>
<feature type="region of interest" description="Disordered" evidence="14">
    <location>
        <begin position="658"/>
        <end position="679"/>
    </location>
</feature>
<dbReference type="GO" id="GO:0010468">
    <property type="term" value="P:regulation of gene expression"/>
    <property type="evidence" value="ECO:0007669"/>
    <property type="project" value="UniProtKB-ARBA"/>
</dbReference>
<evidence type="ECO:0000256" key="8">
    <source>
        <dbReference type="ARBA" id="ARBA00022833"/>
    </source>
</evidence>
<dbReference type="InterPro" id="IPR052131">
    <property type="entry name" value="ATRX_domain-containing"/>
</dbReference>
<dbReference type="Proteomes" id="UP000075883">
    <property type="component" value="Unassembled WGS sequence"/>
</dbReference>
<evidence type="ECO:0000313" key="17">
    <source>
        <dbReference type="Proteomes" id="UP000075883"/>
    </source>
</evidence>
<sequence>MPAEYYDEDGFRLAFDNDMVEEEKQFYMRVFPNVSKIADRRVHCTSCDVHIGTAPVSEAIIRMHPVLRLTHCRSCHAFYNSGEFDKGEDGSELYCRWCGQGGEVYCCSRCPYVFCKKCITRNLSKECVRDIVENENWHCFSCAPNILWQLRAQHWALENFIEKQKKEIKNQQLPGNTINALMKQDRTYCCQGKGVSRLKGSTSAGASAQKKVPAKRTYGESGAKRKSLEDNTAAFSIDISNGMAHLTHSVLGNLSLDTEEKASSSSSATSGSSSAMKPTSSGRPSEGSVQKKQSKAVTFDTKSSPTSTPPAKKKRMGNNEVVCTPDIMSMLSDEIPAGGKPIPRPQVVSVGSKPMIPIVPKPTGVSSPSVASMMPLSIGNITSGTPAKTNIPKQKAILHQSMPRNLAVSVPAKRGILLNSTLSPGVQESTFNIDTVTQTVRVPSSTLQRQPNTTPPPLYTTFEGYRIDLQSASQQGTYRLPNGISGARQSANAAPNATVVPSTPDSTQTEWGNLHPYSVVHVLSALVNAQHENTQLGSSQKDFEKAMLAGAEICKHILAKIATLVNSKSYRNVRNLHDLKELFIHLSYLVTYGIGRFKTLHDRCVNDVKKMGFTQDSDFVMVGDRMVNCTKDDESHSENEEDDDCKIIEQPQTVIEVDSDDEVPPSKDEKVGQVQATGAADNKQQTVVINQPSTSTSITVGDISITLNTVGAADKSSKPQDNTANTASSQKNAVKVSEECEKANQSASDSVEGATSTMIELQSEISKDLATDATTEQCELGQNAKDSEPESSVKPTDDNDGAKNLSDDMNKDASNQTERIGAASKSEDTDDQTEQNAKQELSDTAEESLQKEVVDTGTDGSASLLDELERSSKGSSSEILNLMDAADDSYHSDSSDMQYGSEYAMQEAEKQLSSTLDSEHDEPSAKGKAREENTCEVNNAKSSSQLESTGTAAESEDSNEQPTEASREAKESNANEPIEAIDLLDSSDDSDASKSTGLREADAPEECSSVSEMDEQSSDVTKEGSIASEKPDQPSDAPKDGTAASEKGDQSSDAPKDSTVASEKGDQTSDAPKDGTLASEKGDQTSSAPKDGTLASEKGDQSFDAPKDSTIASEKGDQTSDAPKDGTLASEKGDQTSDAPKDGTVASGKGDQTSDAPKDGTVASEKSDHSSDAPKDGSLASEKDDQSCDAPKDGVVIPEKAQHSSDAPKDGIVASEKGEQSSDAPAEGTVDSATTVESSEASAEGTVDSSTAVESSKASAEGTVDSEKAVESSEAPAEGTVDSEMVEESSIIQDPVETTDSVREKSTTKPQTSVNVDNEKQDTKPTTELSATDETEEIEKTKVMDKCEKKGNDNDVNEGTEKNEINEMEGKKIKEMEGKDINEIKGKENEGQEKLEEIKKKLIEDVAEKEETCDKLNSNDFIDNDKLDSESIPKAVDSEKTEISNASKELEKQLDKEGLDGSCYDEVDSRIVENPLLKNVDCEADIALRESKDCTEHDKSDHEPMDVDTDVQLSSVDDATVEKEEPMEVTDEVLGDSQETVPSSSEGKDSKEMQMEQEEAPLVESMIDVAKDAQNAETLTENLPGTDIPKHSISLDDKETNDQCSANDEESKEMQRSTEKSSEDCSNEQSSQEHSNKERDTPSHSTVEKVEKQDDEVLRDSSSKEHSTELHATVSNESTVSGESVENEGMKVNHEMHSINPSDTVEQVESNEAMEVGKHNLTVAVQHYADDGQTEQNAGQNFVIILDSVKVMLNTDQCTEETSKSEVCYHG</sequence>
<evidence type="ECO:0000256" key="1">
    <source>
        <dbReference type="ARBA" id="ARBA00004123"/>
    </source>
</evidence>
<comment type="similarity">
    <text evidence="2">Belongs to the SNF2/RAD54 helicase family.</text>
</comment>
<keyword evidence="7" id="KW-0378">Hydrolase</keyword>
<dbReference type="InterPro" id="IPR025766">
    <property type="entry name" value="ADD"/>
</dbReference>
<evidence type="ECO:0000256" key="7">
    <source>
        <dbReference type="ARBA" id="ARBA00022801"/>
    </source>
</evidence>
<keyword evidence="11" id="KW-0234">DNA repair</keyword>
<feature type="compositionally biased region" description="Polar residues" evidence="14">
    <location>
        <begin position="1290"/>
        <end position="1299"/>
    </location>
</feature>
<dbReference type="GO" id="GO:0005524">
    <property type="term" value="F:ATP binding"/>
    <property type="evidence" value="ECO:0007669"/>
    <property type="project" value="UniProtKB-KW"/>
</dbReference>
<evidence type="ECO:0000313" key="16">
    <source>
        <dbReference type="EnsemblMetazoa" id="ACUA007697-PA"/>
    </source>
</evidence>
<dbReference type="InterPro" id="IPR011011">
    <property type="entry name" value="Znf_FYVE_PHD"/>
</dbReference>
<keyword evidence="17" id="KW-1185">Reference proteome</keyword>
<dbReference type="GO" id="GO:0016787">
    <property type="term" value="F:hydrolase activity"/>
    <property type="evidence" value="ECO:0007669"/>
    <property type="project" value="UniProtKB-KW"/>
</dbReference>
<feature type="compositionally biased region" description="Basic and acidic residues" evidence="14">
    <location>
        <begin position="1165"/>
        <end position="1192"/>
    </location>
</feature>
<feature type="compositionally biased region" description="Basic and acidic residues" evidence="14">
    <location>
        <begin position="1063"/>
        <end position="1073"/>
    </location>
</feature>
<dbReference type="PANTHER" id="PTHR46357:SF1">
    <property type="entry name" value="TRANSCRIPTIONAL REGULATOR ATRX"/>
    <property type="match status" value="1"/>
</dbReference>
<keyword evidence="12" id="KW-0539">Nucleus</keyword>
<organism evidence="16 17">
    <name type="scientific">Anopheles culicifacies</name>
    <dbReference type="NCBI Taxonomy" id="139723"/>
    <lineage>
        <taxon>Eukaryota</taxon>
        <taxon>Metazoa</taxon>
        <taxon>Ecdysozoa</taxon>
        <taxon>Arthropoda</taxon>
        <taxon>Hexapoda</taxon>
        <taxon>Insecta</taxon>
        <taxon>Pterygota</taxon>
        <taxon>Neoptera</taxon>
        <taxon>Endopterygota</taxon>
        <taxon>Diptera</taxon>
        <taxon>Nematocera</taxon>
        <taxon>Culicoidea</taxon>
        <taxon>Culicidae</taxon>
        <taxon>Anophelinae</taxon>
        <taxon>Anopheles</taxon>
        <taxon>culicifacies species complex</taxon>
    </lineage>
</organism>
<feature type="compositionally biased region" description="Polar residues" evidence="14">
    <location>
        <begin position="719"/>
        <end position="732"/>
    </location>
</feature>
<feature type="region of interest" description="Disordered" evidence="14">
    <location>
        <begin position="257"/>
        <end position="317"/>
    </location>
</feature>
<dbReference type="GO" id="GO:0031490">
    <property type="term" value="F:chromatin DNA binding"/>
    <property type="evidence" value="ECO:0007669"/>
    <property type="project" value="TreeGrafter"/>
</dbReference>
<feature type="compositionally biased region" description="Basic and acidic residues" evidence="14">
    <location>
        <begin position="795"/>
        <end position="811"/>
    </location>
</feature>
<evidence type="ECO:0000256" key="9">
    <source>
        <dbReference type="ARBA" id="ARBA00022840"/>
    </source>
</evidence>
<feature type="compositionally biased region" description="Basic and acidic residues" evidence="14">
    <location>
        <begin position="1634"/>
        <end position="1669"/>
    </location>
</feature>
<feature type="region of interest" description="Disordered" evidence="14">
    <location>
        <begin position="196"/>
        <end position="226"/>
    </location>
</feature>
<keyword evidence="9" id="KW-0067">ATP-binding</keyword>
<dbReference type="GO" id="GO:0031297">
    <property type="term" value="P:replication fork processing"/>
    <property type="evidence" value="ECO:0007669"/>
    <property type="project" value="TreeGrafter"/>
</dbReference>
<feature type="compositionally biased region" description="Basic and acidic residues" evidence="14">
    <location>
        <begin position="1588"/>
        <end position="1601"/>
    </location>
</feature>
<dbReference type="VEuPathDB" id="VectorBase:ACUA007697"/>
<dbReference type="PROSITE" id="PS51533">
    <property type="entry name" value="ADD"/>
    <property type="match status" value="1"/>
</dbReference>
<feature type="compositionally biased region" description="Basic and acidic residues" evidence="14">
    <location>
        <begin position="917"/>
        <end position="933"/>
    </location>
</feature>
<evidence type="ECO:0000256" key="6">
    <source>
        <dbReference type="ARBA" id="ARBA00022771"/>
    </source>
</evidence>
<accession>A0A182M2B1</accession>
<dbReference type="Pfam" id="PF17981">
    <property type="entry name" value="ADD_ATRX"/>
    <property type="match status" value="1"/>
</dbReference>
<reference evidence="17" key="1">
    <citation type="submission" date="2013-09" db="EMBL/GenBank/DDBJ databases">
        <title>The Genome Sequence of Anopheles culicifacies species A.</title>
        <authorList>
            <consortium name="The Broad Institute Genomics Platform"/>
            <person name="Neafsey D.E."/>
            <person name="Besansky N."/>
            <person name="Howell P."/>
            <person name="Walton C."/>
            <person name="Young S.K."/>
            <person name="Zeng Q."/>
            <person name="Gargeya S."/>
            <person name="Fitzgerald M."/>
            <person name="Haas B."/>
            <person name="Abouelleil A."/>
            <person name="Allen A.W."/>
            <person name="Alvarado L."/>
            <person name="Arachchi H.M."/>
            <person name="Berlin A.M."/>
            <person name="Chapman S.B."/>
            <person name="Gainer-Dewar J."/>
            <person name="Goldberg J."/>
            <person name="Griggs A."/>
            <person name="Gujja S."/>
            <person name="Hansen M."/>
            <person name="Howarth C."/>
            <person name="Imamovic A."/>
            <person name="Ireland A."/>
            <person name="Larimer J."/>
            <person name="McCowan C."/>
            <person name="Murphy C."/>
            <person name="Pearson M."/>
            <person name="Poon T.W."/>
            <person name="Priest M."/>
            <person name="Roberts A."/>
            <person name="Saif S."/>
            <person name="Shea T."/>
            <person name="Sisk P."/>
            <person name="Sykes S."/>
            <person name="Wortman J."/>
            <person name="Nusbaum C."/>
            <person name="Birren B."/>
        </authorList>
    </citation>
    <scope>NUCLEOTIDE SEQUENCE [LARGE SCALE GENOMIC DNA]</scope>
    <source>
        <strain evidence="17">A-37</strain>
    </source>
</reference>
<dbReference type="CDD" id="cd11726">
    <property type="entry name" value="ADDz_ATRX"/>
    <property type="match status" value="1"/>
</dbReference>
<dbReference type="GO" id="GO:0006281">
    <property type="term" value="P:DNA repair"/>
    <property type="evidence" value="ECO:0007669"/>
    <property type="project" value="UniProtKB-KW"/>
</dbReference>
<evidence type="ECO:0000256" key="14">
    <source>
        <dbReference type="SAM" id="MobiDB-lite"/>
    </source>
</evidence>
<evidence type="ECO:0000256" key="10">
    <source>
        <dbReference type="ARBA" id="ARBA00023125"/>
    </source>
</evidence>
<protein>
    <recommendedName>
        <fullName evidence="15">PHD-type domain-containing protein</fullName>
    </recommendedName>
</protein>
<dbReference type="InterPro" id="IPR041430">
    <property type="entry name" value="ADD_ATRX"/>
</dbReference>
<evidence type="ECO:0000256" key="11">
    <source>
        <dbReference type="ARBA" id="ARBA00023204"/>
    </source>
</evidence>
<feature type="region of interest" description="Disordered" evidence="14">
    <location>
        <begin position="1493"/>
        <end position="1685"/>
    </location>
</feature>
<dbReference type="PANTHER" id="PTHR46357">
    <property type="entry name" value="TRANSCRIPTIONAL REGULATOR ATRX"/>
    <property type="match status" value="1"/>
</dbReference>
<feature type="compositionally biased region" description="Basic and acidic residues" evidence="14">
    <location>
        <begin position="1114"/>
        <end position="1124"/>
    </location>
</feature>
<feature type="compositionally biased region" description="Polar residues" evidence="14">
    <location>
        <begin position="276"/>
        <end position="291"/>
    </location>
</feature>
<evidence type="ECO:0000259" key="15">
    <source>
        <dbReference type="PROSITE" id="PS51533"/>
    </source>
</evidence>
<proteinExistence type="inferred from homology"/>
<feature type="compositionally biased region" description="Polar residues" evidence="14">
    <location>
        <begin position="935"/>
        <end position="952"/>
    </location>
</feature>
<feature type="compositionally biased region" description="Basic and acidic residues" evidence="14">
    <location>
        <begin position="1423"/>
        <end position="1459"/>
    </location>
</feature>
<feature type="region of interest" description="Disordered" evidence="14">
    <location>
        <begin position="712"/>
        <end position="1377"/>
    </location>
</feature>
<feature type="compositionally biased region" description="Low complexity" evidence="14">
    <location>
        <begin position="1232"/>
        <end position="1247"/>
    </location>
</feature>
<feature type="compositionally biased region" description="Low complexity" evidence="14">
    <location>
        <begin position="263"/>
        <end position="275"/>
    </location>
</feature>
<feature type="compositionally biased region" description="Basic and acidic residues" evidence="14">
    <location>
        <begin position="1097"/>
        <end position="1107"/>
    </location>
</feature>
<dbReference type="SUPFAM" id="SSF57903">
    <property type="entry name" value="FYVE/PHD zinc finger"/>
    <property type="match status" value="1"/>
</dbReference>
<dbReference type="InterPro" id="IPR013083">
    <property type="entry name" value="Znf_RING/FYVE/PHD"/>
</dbReference>
<evidence type="ECO:0000256" key="2">
    <source>
        <dbReference type="ARBA" id="ARBA00007025"/>
    </source>
</evidence>
<feature type="compositionally biased region" description="Basic and acidic residues" evidence="14">
    <location>
        <begin position="1338"/>
        <end position="1377"/>
    </location>
</feature>
<feature type="compositionally biased region" description="Basic and acidic residues" evidence="14">
    <location>
        <begin position="1612"/>
        <end position="1623"/>
    </location>
</feature>
<dbReference type="EMBL" id="AXCM01004482">
    <property type="status" value="NOT_ANNOTATED_CDS"/>
    <property type="molecule type" value="Genomic_DNA"/>
</dbReference>
<dbReference type="GO" id="GO:0003678">
    <property type="term" value="F:DNA helicase activity"/>
    <property type="evidence" value="ECO:0007669"/>
    <property type="project" value="UniProtKB-EC"/>
</dbReference>
<feature type="compositionally biased region" description="Polar residues" evidence="14">
    <location>
        <begin position="743"/>
        <end position="764"/>
    </location>
</feature>